<dbReference type="PANTHER" id="PTHR11409:SF43">
    <property type="entry name" value="ADENOSINE DEAMINASE"/>
    <property type="match status" value="1"/>
</dbReference>
<dbReference type="GO" id="GO:0005829">
    <property type="term" value="C:cytosol"/>
    <property type="evidence" value="ECO:0007669"/>
    <property type="project" value="TreeGrafter"/>
</dbReference>
<keyword evidence="5 8" id="KW-0378">Hydrolase</keyword>
<dbReference type="EMBL" id="JACXIZ010000028">
    <property type="protein sequence ID" value="MBD2846916.1"/>
    <property type="molecule type" value="Genomic_DNA"/>
</dbReference>
<dbReference type="Pfam" id="PF00962">
    <property type="entry name" value="A_deaminase"/>
    <property type="match status" value="1"/>
</dbReference>
<evidence type="ECO:0000256" key="1">
    <source>
        <dbReference type="ARBA" id="ARBA00001947"/>
    </source>
</evidence>
<dbReference type="AlphaFoldDB" id="A0A927GT32"/>
<dbReference type="SUPFAM" id="SSF51556">
    <property type="entry name" value="Metallo-dependent hydrolases"/>
    <property type="match status" value="1"/>
</dbReference>
<name>A0A927GT32_9BACL</name>
<dbReference type="EC" id="3.5.4.4" evidence="3"/>
<dbReference type="InterPro" id="IPR001365">
    <property type="entry name" value="A_deaminase_dom"/>
</dbReference>
<keyword evidence="9" id="KW-1185">Reference proteome</keyword>
<protein>
    <recommendedName>
        <fullName evidence="3">adenosine deaminase</fullName>
        <ecNumber evidence="3">3.5.4.4</ecNumber>
    </recommendedName>
</protein>
<dbReference type="Gene3D" id="3.20.20.140">
    <property type="entry name" value="Metal-dependent hydrolases"/>
    <property type="match status" value="1"/>
</dbReference>
<reference evidence="8" key="1">
    <citation type="submission" date="2020-09" db="EMBL/GenBank/DDBJ databases">
        <title>A novel bacterium of genus Paenibacillus, isolated from South China Sea.</title>
        <authorList>
            <person name="Huang H."/>
            <person name="Mo K."/>
            <person name="Hu Y."/>
        </authorList>
    </citation>
    <scope>NUCLEOTIDE SEQUENCE</scope>
    <source>
        <strain evidence="8">IB182496</strain>
    </source>
</reference>
<sequence length="350" mass="38130">MKDTAMEDQQLAARLRRLPKVELHLHLDGAVRPQTLLALAAAEGRALPAAEPEALRRYMQVEPGCSSLPEYLRTFDLVLPSMQRGAALERIACETVLDCAADGVRHVEIRFAPQLHRRQGLSVRQAAAHVLAGMRRGEAASKTTASAIAICMRHHETAVNLEVIEEAAPLLGHGLAAVDLAGDETAYPASRFREVFAAARRHRLPVTIHAGEAAGVHNIREAIEHLGASRIGHGVRLREDPALLELVRARGIALEMCPLSNMQTGAAASWDRYPLRTYWQQGLRVSVNTDNPTVSGTTLSAEYARLVRQGGLPISAVPELARNAIDAAFLSTARRAALHEELEQALLDWD</sequence>
<dbReference type="GO" id="GO:0046103">
    <property type="term" value="P:inosine biosynthetic process"/>
    <property type="evidence" value="ECO:0007669"/>
    <property type="project" value="TreeGrafter"/>
</dbReference>
<organism evidence="8 9">
    <name type="scientific">Paenibacillus sabuli</name>
    <dbReference type="NCBI Taxonomy" id="2772509"/>
    <lineage>
        <taxon>Bacteria</taxon>
        <taxon>Bacillati</taxon>
        <taxon>Bacillota</taxon>
        <taxon>Bacilli</taxon>
        <taxon>Bacillales</taxon>
        <taxon>Paenibacillaceae</taxon>
        <taxon>Paenibacillus</taxon>
    </lineage>
</organism>
<gene>
    <name evidence="8" type="primary">add</name>
    <name evidence="8" type="ORF">IDH44_17095</name>
</gene>
<comment type="similarity">
    <text evidence="2">Belongs to the metallo-dependent hydrolases superfamily. Adenosine and AMP deaminases family.</text>
</comment>
<evidence type="ECO:0000313" key="8">
    <source>
        <dbReference type="EMBL" id="MBD2846916.1"/>
    </source>
</evidence>
<accession>A0A927GT32</accession>
<keyword evidence="4" id="KW-0479">Metal-binding</keyword>
<proteinExistence type="inferred from homology"/>
<dbReference type="Proteomes" id="UP000621560">
    <property type="component" value="Unassembled WGS sequence"/>
</dbReference>
<dbReference type="PANTHER" id="PTHR11409">
    <property type="entry name" value="ADENOSINE DEAMINASE"/>
    <property type="match status" value="1"/>
</dbReference>
<dbReference type="GO" id="GO:0006154">
    <property type="term" value="P:adenosine catabolic process"/>
    <property type="evidence" value="ECO:0007669"/>
    <property type="project" value="TreeGrafter"/>
</dbReference>
<dbReference type="GO" id="GO:0043103">
    <property type="term" value="P:hypoxanthine salvage"/>
    <property type="evidence" value="ECO:0007669"/>
    <property type="project" value="TreeGrafter"/>
</dbReference>
<evidence type="ECO:0000256" key="2">
    <source>
        <dbReference type="ARBA" id="ARBA00006676"/>
    </source>
</evidence>
<evidence type="ECO:0000256" key="5">
    <source>
        <dbReference type="ARBA" id="ARBA00022801"/>
    </source>
</evidence>
<comment type="caution">
    <text evidence="8">The sequence shown here is derived from an EMBL/GenBank/DDBJ whole genome shotgun (WGS) entry which is preliminary data.</text>
</comment>
<feature type="domain" description="Adenosine deaminase" evidence="7">
    <location>
        <begin position="19"/>
        <end position="344"/>
    </location>
</feature>
<evidence type="ECO:0000313" key="9">
    <source>
        <dbReference type="Proteomes" id="UP000621560"/>
    </source>
</evidence>
<dbReference type="InterPro" id="IPR006330">
    <property type="entry name" value="Ado/ade_deaminase"/>
</dbReference>
<dbReference type="GO" id="GO:0046872">
    <property type="term" value="F:metal ion binding"/>
    <property type="evidence" value="ECO:0007669"/>
    <property type="project" value="UniProtKB-KW"/>
</dbReference>
<comment type="cofactor">
    <cofactor evidence="1">
        <name>Zn(2+)</name>
        <dbReference type="ChEBI" id="CHEBI:29105"/>
    </cofactor>
</comment>
<dbReference type="GO" id="GO:0004000">
    <property type="term" value="F:adenosine deaminase activity"/>
    <property type="evidence" value="ECO:0007669"/>
    <property type="project" value="TreeGrafter"/>
</dbReference>
<evidence type="ECO:0000256" key="3">
    <source>
        <dbReference type="ARBA" id="ARBA00012784"/>
    </source>
</evidence>
<evidence type="ECO:0000256" key="6">
    <source>
        <dbReference type="ARBA" id="ARBA00022833"/>
    </source>
</evidence>
<evidence type="ECO:0000256" key="4">
    <source>
        <dbReference type="ARBA" id="ARBA00022723"/>
    </source>
</evidence>
<dbReference type="NCBIfam" id="TIGR01430">
    <property type="entry name" value="aden_deam"/>
    <property type="match status" value="1"/>
</dbReference>
<evidence type="ECO:0000259" key="7">
    <source>
        <dbReference type="Pfam" id="PF00962"/>
    </source>
</evidence>
<dbReference type="RefSeq" id="WP_190919727.1">
    <property type="nucleotide sequence ID" value="NZ_JACXIZ010000028.1"/>
</dbReference>
<dbReference type="InterPro" id="IPR032466">
    <property type="entry name" value="Metal_Hydrolase"/>
</dbReference>
<keyword evidence="6" id="KW-0862">Zinc</keyword>